<organism evidence="1 2">
    <name type="scientific">Scortum barcoo</name>
    <name type="common">barcoo grunter</name>
    <dbReference type="NCBI Taxonomy" id="214431"/>
    <lineage>
        <taxon>Eukaryota</taxon>
        <taxon>Metazoa</taxon>
        <taxon>Chordata</taxon>
        <taxon>Craniata</taxon>
        <taxon>Vertebrata</taxon>
        <taxon>Euteleostomi</taxon>
        <taxon>Actinopterygii</taxon>
        <taxon>Neopterygii</taxon>
        <taxon>Teleostei</taxon>
        <taxon>Neoteleostei</taxon>
        <taxon>Acanthomorphata</taxon>
        <taxon>Eupercaria</taxon>
        <taxon>Centrarchiformes</taxon>
        <taxon>Terapontoidei</taxon>
        <taxon>Terapontidae</taxon>
        <taxon>Scortum</taxon>
    </lineage>
</organism>
<reference evidence="1" key="1">
    <citation type="submission" date="2022-04" db="EMBL/GenBank/DDBJ databases">
        <title>Jade perch genome.</title>
        <authorList>
            <person name="Chao B."/>
        </authorList>
    </citation>
    <scope>NUCLEOTIDE SEQUENCE</scope>
    <source>
        <strain evidence="1">CB-2022</strain>
    </source>
</reference>
<accession>A0ACB8WWC0</accession>
<dbReference type="EMBL" id="CM041535">
    <property type="protein sequence ID" value="KAI3372060.1"/>
    <property type="molecule type" value="Genomic_DNA"/>
</dbReference>
<evidence type="ECO:0000313" key="1">
    <source>
        <dbReference type="EMBL" id="KAI3372060.1"/>
    </source>
</evidence>
<sequence>MVCNAAWRRSVLCVLVLGLGFASPPCKARIYTNHWAVRIAGGPEVAERIADKYGYRNMGQIGDLKDHYHFFHSRTIKRSTLSSRGRHSFISMEPKVEWIQQQVVKRRIKRDYKPSPPLSLTSPAHNSPAQSNIFYNDAKWSSMWYIHCNDDVHNCQSDMNIMGAWKRGYTGKDVVVTILDDGIERNHPDLFQNYDPQASFDVNGNDMDPMPRYDATNENKHGTRCAGEVAAAANNSHCIVGIAYNARIGGVRMLDGDVTDMVEAKSLSLQPQHIDIYSASWGPDDDGKTVDGPASLARQAFENGIRLVGTCTHAYSFTYRAMHGRKGRGSIFVWASGNGGRSRDHCSCDGYTNSIYTISISSTAESGRKPWYLEECSSTLTTTYSSGENYDRKIITTDLRHRCTDSHTGTSASAPMAAAIIALALEAKATKEKQNGEGGGENHLYGFGLMDAEAMVKEAEQWKQVPSQHVCVESADRQIRTIRPEHVVRSVYKATGCTDNSNHHVIYLEHVVVRITITHPRRGDLSINLTSPSGTKSQLLANRLFDHSMEGFKNWEFMTTHCWGEKAAGDWVLEIYDSPSQLRSQKVPGKLKEWSLVLYGTSVHPYSSLRSDKPRSTPTDEEFTEEYNGPCDSECNENGCEGPGPHHCINCLHYFLKFKNNTRMCVSECPSGFFRDDRKRCKKCSSLCETCVGSRSDQCTTCRTGFHLNEGSNTCVASCGDGFYLDHVTAHDWLTPCLSDSNICRRCPENCKKCTTSSVCTECKPGTSLQGNKCQMTCDPGTYYNGHRRTCEPCHRACATCAGTGIEACTKCADGYLLEDWRCVSTCSTGYYLSEQTSDNGQVQRSCKKMPLILNVSPDSIDSFQRFFDDGRCDVRCQKGRFAMGRHCHLCHHTCLECTDEGPDNCTSCDRDRFGVARYLFQGQCRDVCPEGFFHSARKKCEPCLADCTICTAADHCLHCSPGYRLRNGQCIPLECSAGEVADAENEHCLNCDEGCKQCKRKDSGDNAQETLCLKCEDGYYQLGTDCYKSCPDQTYSEIDTMVCAPCGDKQCDICDRSQCYWCKEGFYVSDGECVDHCREGFFVDEESQDCEPCHRDCRTCGGPRFDDCDTCEDGFTLIKGECLKGKQFAACAEKHFRNSQGDCELCDSSCKTCSGAGREDCGSCYSGNFLTAQQTCMSHCPSGTFANKASSQCEECSKGCIMCQDAQQCQRCRSGLYLHSGACVVECPRGFPQQGACQPCAPECSTCQGNSSYCLSCEEQYLLLDHSCRSHCPEGYYSAGTKCHHCPAQCRECNQDGLCKKCDQYFFLHEGKCVDDCPGGYFASENQEECVRCHADCASCDGPDFDDCDVCKNPKAVRYMGECLAHCPNNTYYDKATSECRDCDRSCLTCSGHEPSSCLSCDASRLKDASGHCVLLRQCSLGFYMDQNEKCQRCHKLCHHCSGPDKDHCLSCNKPHFLLNNTCVQECPAGYFVRDEDERVCERCHFSCQSCVGRHSVECVTCKLGFFKHGRSCIEFCSESYFGNTSTMVCDRCDPSCRQCWGRDEGALACQTCYEGYRFMGGICESQCLLGFYAASQGPESESDEPNCKACDPSCLDCRGPSRLNCTVCPALQILSDDGQCLSCCGDEKRNDKPIPWHCCDCTASQEECILSVNFMLKDSEDPDRTTRLFVTACVLLIFCVGGGIFLFLNARAKYRAMAPKIRAGGYEKLNTNRDVAPQPTTSSFGEYSDRIVDCEDDEEDDDEDIVYMGQDGTVYRKFKYGLLDEDENDLEYDDETYTYR</sequence>
<keyword evidence="2" id="KW-1185">Reference proteome</keyword>
<comment type="caution">
    <text evidence="1">The sequence shown here is derived from an EMBL/GenBank/DDBJ whole genome shotgun (WGS) entry which is preliminary data.</text>
</comment>
<protein>
    <submittedName>
        <fullName evidence="1">Uncharacterized protein</fullName>
    </submittedName>
</protein>
<name>A0ACB8WWC0_9TELE</name>
<proteinExistence type="predicted"/>
<dbReference type="Proteomes" id="UP000831701">
    <property type="component" value="Chromosome 5"/>
</dbReference>
<gene>
    <name evidence="1" type="ORF">L3Q82_006921</name>
</gene>
<evidence type="ECO:0000313" key="2">
    <source>
        <dbReference type="Proteomes" id="UP000831701"/>
    </source>
</evidence>